<dbReference type="InterPro" id="IPR025857">
    <property type="entry name" value="MacB_PCD"/>
</dbReference>
<comment type="similarity">
    <text evidence="10">Belongs to the ABC transporter superfamily. Macrolide exporter (TC 3.A.1.122) family.</text>
</comment>
<dbReference type="Gene3D" id="3.40.50.300">
    <property type="entry name" value="P-loop containing nucleotide triphosphate hydrolases"/>
    <property type="match status" value="1"/>
</dbReference>
<dbReference type="GO" id="GO:0005886">
    <property type="term" value="C:plasma membrane"/>
    <property type="evidence" value="ECO:0007669"/>
    <property type="project" value="UniProtKB-SubCell"/>
</dbReference>
<dbReference type="AlphaFoldDB" id="A0A6L6IZV4"/>
<dbReference type="FunFam" id="3.40.50.300:FF:000032">
    <property type="entry name" value="Export ABC transporter ATP-binding protein"/>
    <property type="match status" value="1"/>
</dbReference>
<feature type="transmembrane region" description="Helical" evidence="11">
    <location>
        <begin position="516"/>
        <end position="541"/>
    </location>
</feature>
<dbReference type="SMART" id="SM00382">
    <property type="entry name" value="AAA"/>
    <property type="match status" value="1"/>
</dbReference>
<dbReference type="PROSITE" id="PS00211">
    <property type="entry name" value="ABC_TRANSPORTER_1"/>
    <property type="match status" value="1"/>
</dbReference>
<reference evidence="13 14" key="1">
    <citation type="submission" date="2019-11" db="EMBL/GenBank/DDBJ databases">
        <authorList>
            <person name="Dong K."/>
        </authorList>
    </citation>
    <scope>NUCLEOTIDE SEQUENCE [LARGE SCALE GENOMIC DNA]</scope>
    <source>
        <strain evidence="13 14">DK608</strain>
    </source>
</reference>
<dbReference type="PANTHER" id="PTHR24220:SF86">
    <property type="entry name" value="ABC TRANSPORTER ABCH.1"/>
    <property type="match status" value="1"/>
</dbReference>
<dbReference type="GO" id="GO:0005524">
    <property type="term" value="F:ATP binding"/>
    <property type="evidence" value="ECO:0007669"/>
    <property type="project" value="UniProtKB-KW"/>
</dbReference>
<dbReference type="CDD" id="cd03255">
    <property type="entry name" value="ABC_MJ0796_LolCDE_FtsE"/>
    <property type="match status" value="1"/>
</dbReference>
<keyword evidence="4" id="KW-0997">Cell inner membrane</keyword>
<organism evidence="13 14">
    <name type="scientific">Paracoccus shanxieyensis</name>
    <dbReference type="NCBI Taxonomy" id="2675752"/>
    <lineage>
        <taxon>Bacteria</taxon>
        <taxon>Pseudomonadati</taxon>
        <taxon>Pseudomonadota</taxon>
        <taxon>Alphaproteobacteria</taxon>
        <taxon>Rhodobacterales</taxon>
        <taxon>Paracoccaceae</taxon>
        <taxon>Paracoccus</taxon>
    </lineage>
</organism>
<feature type="transmembrane region" description="Helical" evidence="11">
    <location>
        <begin position="599"/>
        <end position="623"/>
    </location>
</feature>
<keyword evidence="3" id="KW-1003">Cell membrane</keyword>
<dbReference type="GO" id="GO:0016887">
    <property type="term" value="F:ATP hydrolysis activity"/>
    <property type="evidence" value="ECO:0007669"/>
    <property type="project" value="InterPro"/>
</dbReference>
<dbReference type="SUPFAM" id="SSF52540">
    <property type="entry name" value="P-loop containing nucleoside triphosphate hydrolases"/>
    <property type="match status" value="1"/>
</dbReference>
<evidence type="ECO:0000259" key="12">
    <source>
        <dbReference type="PROSITE" id="PS50893"/>
    </source>
</evidence>
<keyword evidence="2" id="KW-0813">Transport</keyword>
<comment type="subcellular location">
    <subcellularLocation>
        <location evidence="1">Cell inner membrane</location>
        <topology evidence="1">Multi-pass membrane protein</topology>
    </subcellularLocation>
</comment>
<evidence type="ECO:0000256" key="9">
    <source>
        <dbReference type="ARBA" id="ARBA00023136"/>
    </source>
</evidence>
<dbReference type="PANTHER" id="PTHR24220">
    <property type="entry name" value="IMPORT ATP-BINDING PROTEIN"/>
    <property type="match status" value="1"/>
</dbReference>
<evidence type="ECO:0000256" key="6">
    <source>
        <dbReference type="ARBA" id="ARBA00022741"/>
    </source>
</evidence>
<keyword evidence="6" id="KW-0547">Nucleotide-binding</keyword>
<dbReference type="InterPro" id="IPR003439">
    <property type="entry name" value="ABC_transporter-like_ATP-bd"/>
</dbReference>
<keyword evidence="8 11" id="KW-1133">Transmembrane helix</keyword>
<gene>
    <name evidence="13" type="ORF">GL284_07470</name>
</gene>
<evidence type="ECO:0000256" key="11">
    <source>
        <dbReference type="SAM" id="Phobius"/>
    </source>
</evidence>
<evidence type="ECO:0000313" key="14">
    <source>
        <dbReference type="Proteomes" id="UP000478740"/>
    </source>
</evidence>
<dbReference type="EMBL" id="WMII01000005">
    <property type="protein sequence ID" value="MTH64104.1"/>
    <property type="molecule type" value="Genomic_DNA"/>
</dbReference>
<evidence type="ECO:0000256" key="4">
    <source>
        <dbReference type="ARBA" id="ARBA00022519"/>
    </source>
</evidence>
<evidence type="ECO:0000256" key="2">
    <source>
        <dbReference type="ARBA" id="ARBA00022448"/>
    </source>
</evidence>
<dbReference type="InterPro" id="IPR003593">
    <property type="entry name" value="AAA+_ATPase"/>
</dbReference>
<dbReference type="GO" id="GO:0022857">
    <property type="term" value="F:transmembrane transporter activity"/>
    <property type="evidence" value="ECO:0007669"/>
    <property type="project" value="TreeGrafter"/>
</dbReference>
<evidence type="ECO:0000256" key="10">
    <source>
        <dbReference type="ARBA" id="ARBA00038388"/>
    </source>
</evidence>
<dbReference type="InterPro" id="IPR017911">
    <property type="entry name" value="MacB-like_ATP-bd"/>
</dbReference>
<dbReference type="InterPro" id="IPR003838">
    <property type="entry name" value="ABC3_permease_C"/>
</dbReference>
<keyword evidence="9 11" id="KW-0472">Membrane</keyword>
<keyword evidence="14" id="KW-1185">Reference proteome</keyword>
<comment type="caution">
    <text evidence="13">The sequence shown here is derived from an EMBL/GenBank/DDBJ whole genome shotgun (WGS) entry which is preliminary data.</text>
</comment>
<evidence type="ECO:0000256" key="8">
    <source>
        <dbReference type="ARBA" id="ARBA00022989"/>
    </source>
</evidence>
<sequence>MTALIRVRGLHRVFGEGAARAHVLRGIDLDIEAGEFVAIVGTSGSGKSTLMNILGLLDRPSGGSYHLAGQDVSSLSRDQLAVLRNRLFGFVFQQYNLIPALSALENVALPASHAGMGRDSRRARAASLLRSLGLGHRLQARPSQMSGGQQQRVSIARAMMNGGSVILADEPTGALDRDSGHQVMRLLSDMAAKGHTVILITHDMQLAAQAHRTIRISEGRIDSDSGRVARPDIAPKPQRRYGAPPLWSSLREAAATALGAILASPVRTALTLSGIVIGVASVVAMMAIGRGSQEEFIARASSIGTDWVVVSSDEGTRMPRAPLVLADAQMLKDLPNVSGVMPGRWEQAQIQAGGLATDSDVIGTDRDFQTVHGWRAARGSFFTEQEERAGAPVLLLGHTIAGRLFPDGRDPTGEFLMVNSAPFLISGVLERKGLNQNGEDRDDLVVMPLRSLESRIYGPGELSVIVVALRDMGVLADSVADITDAMTRQHGREDFWLTDAATAFQEAAKARQAQNMLLGVISAISIFVGGIGVMKIMFITVRERRREIGIRAATGARTRDIFIQFMTEALVLSGIGGLVGLALAGGIGIAAAWGFGMVVIFSASVAGLALLGALVMGAAFGCIPAMRAAKLDPVVALGSH</sequence>
<dbReference type="RefSeq" id="WP_155043965.1">
    <property type="nucleotide sequence ID" value="NZ_WMIH01000004.1"/>
</dbReference>
<proteinExistence type="inferred from homology"/>
<keyword evidence="5 11" id="KW-0812">Transmembrane</keyword>
<keyword evidence="7 13" id="KW-0067">ATP-binding</keyword>
<feature type="domain" description="ABC transporter" evidence="12">
    <location>
        <begin position="5"/>
        <end position="243"/>
    </location>
</feature>
<dbReference type="InterPro" id="IPR017871">
    <property type="entry name" value="ABC_transporter-like_CS"/>
</dbReference>
<feature type="transmembrane region" description="Helical" evidence="11">
    <location>
        <begin position="569"/>
        <end position="593"/>
    </location>
</feature>
<dbReference type="Pfam" id="PF12704">
    <property type="entry name" value="MacB_PCD"/>
    <property type="match status" value="1"/>
</dbReference>
<accession>A0A6L6IZV4</accession>
<dbReference type="GO" id="GO:0098796">
    <property type="term" value="C:membrane protein complex"/>
    <property type="evidence" value="ECO:0007669"/>
    <property type="project" value="UniProtKB-ARBA"/>
</dbReference>
<evidence type="ECO:0000256" key="3">
    <source>
        <dbReference type="ARBA" id="ARBA00022475"/>
    </source>
</evidence>
<evidence type="ECO:0000256" key="7">
    <source>
        <dbReference type="ARBA" id="ARBA00022840"/>
    </source>
</evidence>
<evidence type="ECO:0000256" key="1">
    <source>
        <dbReference type="ARBA" id="ARBA00004429"/>
    </source>
</evidence>
<dbReference type="InterPro" id="IPR015854">
    <property type="entry name" value="ABC_transpr_LolD-like"/>
</dbReference>
<evidence type="ECO:0000256" key="5">
    <source>
        <dbReference type="ARBA" id="ARBA00022692"/>
    </source>
</evidence>
<evidence type="ECO:0000313" key="13">
    <source>
        <dbReference type="EMBL" id="MTH64104.1"/>
    </source>
</evidence>
<protein>
    <submittedName>
        <fullName evidence="13">ATP-binding cassette domain-containing protein</fullName>
    </submittedName>
</protein>
<dbReference type="Proteomes" id="UP000478740">
    <property type="component" value="Unassembled WGS sequence"/>
</dbReference>
<dbReference type="InterPro" id="IPR027417">
    <property type="entry name" value="P-loop_NTPase"/>
</dbReference>
<dbReference type="Pfam" id="PF02687">
    <property type="entry name" value="FtsX"/>
    <property type="match status" value="1"/>
</dbReference>
<dbReference type="Pfam" id="PF00005">
    <property type="entry name" value="ABC_tran"/>
    <property type="match status" value="1"/>
</dbReference>
<dbReference type="PROSITE" id="PS50893">
    <property type="entry name" value="ABC_TRANSPORTER_2"/>
    <property type="match status" value="1"/>
</dbReference>
<name>A0A6L6IZV4_9RHOB</name>